<dbReference type="EMBL" id="ANOH01000117">
    <property type="protein sequence ID" value="EMI56952.1"/>
    <property type="molecule type" value="Genomic_DNA"/>
</dbReference>
<feature type="transmembrane region" description="Helical" evidence="2">
    <location>
        <begin position="20"/>
        <end position="39"/>
    </location>
</feature>
<proteinExistence type="predicted"/>
<feature type="transmembrane region" description="Helical" evidence="2">
    <location>
        <begin position="113"/>
        <end position="135"/>
    </location>
</feature>
<keyword evidence="4" id="KW-1185">Reference proteome</keyword>
<dbReference type="PATRIC" id="fig|1263870.3.peg.1749"/>
<dbReference type="GO" id="GO:0019005">
    <property type="term" value="C:SCF ubiquitin ligase complex"/>
    <property type="evidence" value="ECO:0007669"/>
    <property type="project" value="TreeGrafter"/>
</dbReference>
<protein>
    <submittedName>
        <fullName evidence="3">Adenylate cyclase regulatory protein</fullName>
    </submittedName>
</protein>
<evidence type="ECO:0000313" key="3">
    <source>
        <dbReference type="EMBL" id="EMI56952.1"/>
    </source>
</evidence>
<reference evidence="3 4" key="1">
    <citation type="journal article" date="2013" name="Mar. Genomics">
        <title>Expression of sulfatases in Rhodopirellula baltica and the diversity of sulfatases in the genus Rhodopirellula.</title>
        <authorList>
            <person name="Wegner C.E."/>
            <person name="Richter-Heitmann T."/>
            <person name="Klindworth A."/>
            <person name="Klockow C."/>
            <person name="Richter M."/>
            <person name="Achstetter T."/>
            <person name="Glockner F.O."/>
            <person name="Harder J."/>
        </authorList>
    </citation>
    <scope>NUCLEOTIDE SEQUENCE [LARGE SCALE GENOMIC DNA]</scope>
    <source>
        <strain evidence="3 4">SM41</strain>
    </source>
</reference>
<keyword evidence="2" id="KW-0812">Transmembrane</keyword>
<name>M5U657_9BACT</name>
<dbReference type="PANTHER" id="PTHR13318">
    <property type="entry name" value="PARTNER OF PAIRED, ISOFORM B-RELATED"/>
    <property type="match status" value="1"/>
</dbReference>
<feature type="transmembrane region" description="Helical" evidence="2">
    <location>
        <begin position="156"/>
        <end position="175"/>
    </location>
</feature>
<dbReference type="GO" id="GO:0031146">
    <property type="term" value="P:SCF-dependent proteasomal ubiquitin-dependent protein catabolic process"/>
    <property type="evidence" value="ECO:0007669"/>
    <property type="project" value="TreeGrafter"/>
</dbReference>
<comment type="caution">
    <text evidence="3">The sequence shown here is derived from an EMBL/GenBank/DDBJ whole genome shotgun (WGS) entry which is preliminary data.</text>
</comment>
<sequence length="942" mass="106711">MISPSHRWRPNSLDEHSRRIVRAIVVGAIMVFAIAWMWAPRTVSSSESIWFSPRSTIGAAEFDYQRATHQGGRHSSNRSLLSIQEGWSVGGFPVDSYHIVKKGRNTRVAFNGVAMTVNLLANAILFVGGIFFTYVESPRETIFTTLRPRDQKRSRVLIGLAVTTGLLVPIATQHFRTCDRLNREAYQAREAGVIRSVNHPFMSQMPTWFQSAWTHIHRLEVYAAVQNSTAKQSWSRGQQLNPIDFSAYPALQTVGLIGPLDDTDFSEIAKRPLLHSLTFYRVKNIESAQKIIREAPLLDTLEIHMARRRSHRGPDEWDSYDDMEFYGRGWDYQMPDGRDWHDDSTETEGDSDETFDAAFAKGEFDLTHLHDLRVLKLGHVPESAIDLAQIIETSPNLQEFDWQIAGEMEDSFIISGMPILKTLSLSSTRVRTEPTRVVLEDLPNLHSVYLPRTQEFDLTLSDLPLLTSFEARAFFSMDDDDGIDSMPFVHALTIKNAPSLLSVDITTSELLRWEIDNCVSMRRLSVSKEQPPISWEEMREGSYDPSDDTPTVKSLAPLWDWLSQRQGVNSLRLVNLNIRGVDFSRFQNLPYLKSVWLDGCNATIKQLEAVAKLPSMRELHAPNFQLSEKAIQRLLAANSQWETLKVDWSSLRNIEIRNQPLLRSAMGNRELVANSIQLENLPRLRDHLFTRTGIHQLNLANVGQLQGIFISGRIPKTADISGVSALEHFCVAISEFKPEHLETLKKCENLQTLCLPNCVVPESLFEQFPKWKKLSTVDLKLLRIQKENGDIVPLSDEHVVSLAKIKNLSRVNLDRTAISGRSIQLLARCEDLQAISVRGCRLRPGDLDPLAESRVLTELNVTARMKVPEQIQDIVVRGGPNDDPDDMSTFDMSWNSIFIGEPKAKERLRTRRAEALGPPPAGREPRGPFSRRGPMRRNAPTP</sequence>
<dbReference type="RefSeq" id="WP_008676198.1">
    <property type="nucleotide sequence ID" value="NZ_ANOH01000117.1"/>
</dbReference>
<dbReference type="AlphaFoldDB" id="M5U657"/>
<accession>M5U657</accession>
<keyword evidence="2" id="KW-0472">Membrane</keyword>
<gene>
    <name evidence="3" type="ORF">RSSM_01633</name>
</gene>
<organism evidence="3 4">
    <name type="scientific">Rhodopirellula sallentina SM41</name>
    <dbReference type="NCBI Taxonomy" id="1263870"/>
    <lineage>
        <taxon>Bacteria</taxon>
        <taxon>Pseudomonadati</taxon>
        <taxon>Planctomycetota</taxon>
        <taxon>Planctomycetia</taxon>
        <taxon>Pirellulales</taxon>
        <taxon>Pirellulaceae</taxon>
        <taxon>Rhodopirellula</taxon>
    </lineage>
</organism>
<dbReference type="PANTHER" id="PTHR13318:SF190">
    <property type="entry name" value="PARTNER OF PAIRED, ISOFORM B"/>
    <property type="match status" value="1"/>
</dbReference>
<keyword evidence="2" id="KW-1133">Transmembrane helix</keyword>
<evidence type="ECO:0000256" key="2">
    <source>
        <dbReference type="SAM" id="Phobius"/>
    </source>
</evidence>
<dbReference type="InterPro" id="IPR032675">
    <property type="entry name" value="LRR_dom_sf"/>
</dbReference>
<dbReference type="Proteomes" id="UP000011885">
    <property type="component" value="Unassembled WGS sequence"/>
</dbReference>
<evidence type="ECO:0000256" key="1">
    <source>
        <dbReference type="SAM" id="MobiDB-lite"/>
    </source>
</evidence>
<dbReference type="OrthoDB" id="224851at2"/>
<feature type="region of interest" description="Disordered" evidence="1">
    <location>
        <begin position="908"/>
        <end position="942"/>
    </location>
</feature>
<evidence type="ECO:0000313" key="4">
    <source>
        <dbReference type="Proteomes" id="UP000011885"/>
    </source>
</evidence>
<dbReference type="Gene3D" id="3.80.10.10">
    <property type="entry name" value="Ribonuclease Inhibitor"/>
    <property type="match status" value="3"/>
</dbReference>
<dbReference type="SUPFAM" id="SSF52047">
    <property type="entry name" value="RNI-like"/>
    <property type="match status" value="2"/>
</dbReference>